<organism evidence="5 6">
    <name type="scientific">candidate division WOR-1 bacterium RIFOXYB2_FULL_48_7</name>
    <dbReference type="NCBI Taxonomy" id="1802583"/>
    <lineage>
        <taxon>Bacteria</taxon>
        <taxon>Bacillati</taxon>
        <taxon>Saganbacteria</taxon>
    </lineage>
</organism>
<evidence type="ECO:0000259" key="4">
    <source>
        <dbReference type="Pfam" id="PF01628"/>
    </source>
</evidence>
<dbReference type="Proteomes" id="UP000178951">
    <property type="component" value="Unassembled WGS sequence"/>
</dbReference>
<dbReference type="EMBL" id="MEUF01000029">
    <property type="protein sequence ID" value="OGC35374.1"/>
    <property type="molecule type" value="Genomic_DNA"/>
</dbReference>
<keyword evidence="1" id="KW-0678">Repressor</keyword>
<dbReference type="InterPro" id="IPR029016">
    <property type="entry name" value="GAF-like_dom_sf"/>
</dbReference>
<comment type="caution">
    <text evidence="5">The sequence shown here is derived from an EMBL/GenBank/DDBJ whole genome shotgun (WGS) entry which is preliminary data.</text>
</comment>
<keyword evidence="2" id="KW-0805">Transcription regulation</keyword>
<dbReference type="PANTHER" id="PTHR34824">
    <property type="entry name" value="HEAT-INDUCIBLE TRANSCRIPTION REPRESSOR HRCA"/>
    <property type="match status" value="1"/>
</dbReference>
<dbReference type="InterPro" id="IPR002571">
    <property type="entry name" value="HrcA"/>
</dbReference>
<dbReference type="GO" id="GO:0003677">
    <property type="term" value="F:DNA binding"/>
    <property type="evidence" value="ECO:0007669"/>
    <property type="project" value="InterPro"/>
</dbReference>
<evidence type="ECO:0000313" key="5">
    <source>
        <dbReference type="EMBL" id="OGC35374.1"/>
    </source>
</evidence>
<evidence type="ECO:0000256" key="1">
    <source>
        <dbReference type="ARBA" id="ARBA00022491"/>
    </source>
</evidence>
<name>A0A1F4TRJ4_UNCSA</name>
<sequence>MKSRQLTIKEEEVVREGLSTVKIDIEEAMHQTLKVLSHLVEYASLVATIDNKTRVYSSGFANMLKQPEFCDINYTRQVMETLEKEDLMAEMFKEYTTTGGVTIRIGSENSFKEVKHCSVVMSSYEAKNVAAGGLGVIGPTRMGYAKTAGILEYLSRRLENLLEG</sequence>
<accession>A0A1F4TRJ4</accession>
<reference evidence="5 6" key="1">
    <citation type="journal article" date="2016" name="Nat. Commun.">
        <title>Thousands of microbial genomes shed light on interconnected biogeochemical processes in an aquifer system.</title>
        <authorList>
            <person name="Anantharaman K."/>
            <person name="Brown C.T."/>
            <person name="Hug L.A."/>
            <person name="Sharon I."/>
            <person name="Castelle C.J."/>
            <person name="Probst A.J."/>
            <person name="Thomas B.C."/>
            <person name="Singh A."/>
            <person name="Wilkins M.J."/>
            <person name="Karaoz U."/>
            <person name="Brodie E.L."/>
            <person name="Williams K.H."/>
            <person name="Hubbard S.S."/>
            <person name="Banfield J.F."/>
        </authorList>
    </citation>
    <scope>NUCLEOTIDE SEQUENCE [LARGE SCALE GENOMIC DNA]</scope>
</reference>
<evidence type="ECO:0000256" key="3">
    <source>
        <dbReference type="ARBA" id="ARBA00023163"/>
    </source>
</evidence>
<evidence type="ECO:0000313" key="6">
    <source>
        <dbReference type="Proteomes" id="UP000178951"/>
    </source>
</evidence>
<dbReference type="SUPFAM" id="SSF55781">
    <property type="entry name" value="GAF domain-like"/>
    <property type="match status" value="1"/>
</dbReference>
<dbReference type="STRING" id="1802583.A2311_03435"/>
<evidence type="ECO:0000256" key="2">
    <source>
        <dbReference type="ARBA" id="ARBA00023015"/>
    </source>
</evidence>
<dbReference type="Pfam" id="PF01628">
    <property type="entry name" value="HrcA"/>
    <property type="match status" value="1"/>
</dbReference>
<gene>
    <name evidence="5" type="ORF">A2311_03435</name>
</gene>
<dbReference type="PANTHER" id="PTHR34824:SF1">
    <property type="entry name" value="HEAT-INDUCIBLE TRANSCRIPTION REPRESSOR HRCA"/>
    <property type="match status" value="1"/>
</dbReference>
<protein>
    <recommendedName>
        <fullName evidence="4">Heat-inducible transcription repressor HrcA C-terminal domain-containing protein</fullName>
    </recommendedName>
</protein>
<feature type="domain" description="Heat-inducible transcription repressor HrcA C-terminal" evidence="4">
    <location>
        <begin position="21"/>
        <end position="147"/>
    </location>
</feature>
<dbReference type="Gene3D" id="3.30.450.40">
    <property type="match status" value="1"/>
</dbReference>
<dbReference type="InterPro" id="IPR021153">
    <property type="entry name" value="HrcA_C"/>
</dbReference>
<keyword evidence="3" id="KW-0804">Transcription</keyword>
<dbReference type="GO" id="GO:0045892">
    <property type="term" value="P:negative regulation of DNA-templated transcription"/>
    <property type="evidence" value="ECO:0007669"/>
    <property type="project" value="TreeGrafter"/>
</dbReference>
<proteinExistence type="predicted"/>
<dbReference type="AlphaFoldDB" id="A0A1F4TRJ4"/>